<dbReference type="AlphaFoldDB" id="A0A1R4KDK4"/>
<keyword evidence="6" id="KW-1185">Reference proteome</keyword>
<dbReference type="PANTHER" id="PTHR30055:SF241">
    <property type="entry name" value="TRANSCRIPTIONAL REGULATORY PROTEIN"/>
    <property type="match status" value="1"/>
</dbReference>
<feature type="compositionally biased region" description="Low complexity" evidence="3">
    <location>
        <begin position="238"/>
        <end position="247"/>
    </location>
</feature>
<dbReference type="OrthoDB" id="7252896at2"/>
<dbReference type="Gene3D" id="1.10.357.10">
    <property type="entry name" value="Tetracycline Repressor, domain 2"/>
    <property type="match status" value="1"/>
</dbReference>
<dbReference type="GO" id="GO:0003700">
    <property type="term" value="F:DNA-binding transcription factor activity"/>
    <property type="evidence" value="ECO:0007669"/>
    <property type="project" value="TreeGrafter"/>
</dbReference>
<name>A0A1R4KDK4_9MICO</name>
<dbReference type="InterPro" id="IPR050109">
    <property type="entry name" value="HTH-type_TetR-like_transc_reg"/>
</dbReference>
<protein>
    <submittedName>
        <fullName evidence="5">Transcriptional regulator, TetR family</fullName>
    </submittedName>
</protein>
<evidence type="ECO:0000256" key="2">
    <source>
        <dbReference type="PROSITE-ProRule" id="PRU00335"/>
    </source>
</evidence>
<dbReference type="InterPro" id="IPR009057">
    <property type="entry name" value="Homeodomain-like_sf"/>
</dbReference>
<dbReference type="GO" id="GO:0000976">
    <property type="term" value="F:transcription cis-regulatory region binding"/>
    <property type="evidence" value="ECO:0007669"/>
    <property type="project" value="TreeGrafter"/>
</dbReference>
<keyword evidence="1 2" id="KW-0238">DNA-binding</keyword>
<feature type="domain" description="HTH tetR-type" evidence="4">
    <location>
        <begin position="16"/>
        <end position="76"/>
    </location>
</feature>
<gene>
    <name evidence="5" type="ORF">FM119_13225</name>
</gene>
<proteinExistence type="predicted"/>
<dbReference type="EMBL" id="FUKR01000078">
    <property type="protein sequence ID" value="SJN42357.1"/>
    <property type="molecule type" value="Genomic_DNA"/>
</dbReference>
<accession>A0A1R4KDK4</accession>
<evidence type="ECO:0000313" key="6">
    <source>
        <dbReference type="Proteomes" id="UP000196778"/>
    </source>
</evidence>
<evidence type="ECO:0000256" key="1">
    <source>
        <dbReference type="ARBA" id="ARBA00023125"/>
    </source>
</evidence>
<dbReference type="SUPFAM" id="SSF46689">
    <property type="entry name" value="Homeodomain-like"/>
    <property type="match status" value="1"/>
</dbReference>
<feature type="region of interest" description="Disordered" evidence="3">
    <location>
        <begin position="232"/>
        <end position="253"/>
    </location>
</feature>
<dbReference type="Proteomes" id="UP000196778">
    <property type="component" value="Unassembled WGS sequence"/>
</dbReference>
<dbReference type="PRINTS" id="PR00455">
    <property type="entry name" value="HTHTETR"/>
</dbReference>
<reference evidence="6" key="1">
    <citation type="submission" date="2017-02" db="EMBL/GenBank/DDBJ databases">
        <authorList>
            <person name="Dridi B."/>
        </authorList>
    </citation>
    <scope>NUCLEOTIDE SEQUENCE [LARGE SCALE GENOMIC DNA]</scope>
    <source>
        <strain evidence="6">EB411</strain>
    </source>
</reference>
<feature type="DNA-binding region" description="H-T-H motif" evidence="2">
    <location>
        <begin position="39"/>
        <end position="58"/>
    </location>
</feature>
<dbReference type="RefSeq" id="WP_087138641.1">
    <property type="nucleotide sequence ID" value="NZ_FUKR01000078.1"/>
</dbReference>
<evidence type="ECO:0000259" key="4">
    <source>
        <dbReference type="PROSITE" id="PS50977"/>
    </source>
</evidence>
<evidence type="ECO:0000313" key="5">
    <source>
        <dbReference type="EMBL" id="SJN42357.1"/>
    </source>
</evidence>
<sequence>MSVPGAEPVVESARRQRTRERLLDAALELFAEQGLRAASVEAIAERAGFTRGAFYSNFDGKESLMFALADREHRVAMDALHEALTEMLPRMKQERDASPGSVFPWSYDSIMELLERILDPRGDDRNSCLLQSEFVNSALRDPAFAPRFSDYESRVIRELSSLVSQALAEVGLRFTVTPDYVLRTLVDIYEAAARIDVMREVAVEPAEPERREVTIGAIVAVVEAFIEPIPAGTAVGETPDTPGTAADTDGRAG</sequence>
<dbReference type="InterPro" id="IPR001647">
    <property type="entry name" value="HTH_TetR"/>
</dbReference>
<organism evidence="5 6">
    <name type="scientific">Mycetocola reblochoni REB411</name>
    <dbReference type="NCBI Taxonomy" id="1255698"/>
    <lineage>
        <taxon>Bacteria</taxon>
        <taxon>Bacillati</taxon>
        <taxon>Actinomycetota</taxon>
        <taxon>Actinomycetes</taxon>
        <taxon>Micrococcales</taxon>
        <taxon>Microbacteriaceae</taxon>
        <taxon>Mycetocola</taxon>
    </lineage>
</organism>
<dbReference type="PROSITE" id="PS50977">
    <property type="entry name" value="HTH_TETR_2"/>
    <property type="match status" value="1"/>
</dbReference>
<dbReference type="PANTHER" id="PTHR30055">
    <property type="entry name" value="HTH-TYPE TRANSCRIPTIONAL REGULATOR RUTR"/>
    <property type="match status" value="1"/>
</dbReference>
<dbReference type="Pfam" id="PF00440">
    <property type="entry name" value="TetR_N"/>
    <property type="match status" value="1"/>
</dbReference>
<evidence type="ECO:0000256" key="3">
    <source>
        <dbReference type="SAM" id="MobiDB-lite"/>
    </source>
</evidence>